<feature type="region of interest" description="Disordered" evidence="1">
    <location>
        <begin position="83"/>
        <end position="103"/>
    </location>
</feature>
<reference evidence="2 3" key="1">
    <citation type="submission" date="2019-06" db="EMBL/GenBank/DDBJ databases">
        <title>Persicimonas caeni gen. nov., sp. nov., a predatory bacterium isolated from solar saltern.</title>
        <authorList>
            <person name="Wang S."/>
        </authorList>
    </citation>
    <scope>NUCLEOTIDE SEQUENCE [LARGE SCALE GENOMIC DNA]</scope>
    <source>
        <strain evidence="2 3">YN101</strain>
    </source>
</reference>
<sequence>MIVLVIVIVIGRLSRREQQPPITTTITITITEPSTRCQAPCCAAVIVVVIVIVIGRLSRREQQPPITTTITITITEPSTRSGYLLPAEPSPVQPQGSPWGRAGERGRYAIAGALSHPGGLERPRHPWTGDR</sequence>
<name>A0A4Y6Q246_PERCE</name>
<evidence type="ECO:0000313" key="3">
    <source>
        <dbReference type="Proteomes" id="UP000315995"/>
    </source>
</evidence>
<keyword evidence="3" id="KW-1185">Reference proteome</keyword>
<gene>
    <name evidence="2" type="ORF">FIV42_28990</name>
</gene>
<dbReference type="Proteomes" id="UP000315995">
    <property type="component" value="Chromosome"/>
</dbReference>
<proteinExistence type="predicted"/>
<dbReference type="AlphaFoldDB" id="A0A4Y6Q246"/>
<accession>A0A4Y6Q246</accession>
<protein>
    <submittedName>
        <fullName evidence="2">Uncharacterized protein</fullName>
    </submittedName>
</protein>
<dbReference type="EMBL" id="CP041186">
    <property type="protein sequence ID" value="QDG54636.1"/>
    <property type="molecule type" value="Genomic_DNA"/>
</dbReference>
<accession>A0A5B8YGD5</accession>
<evidence type="ECO:0000313" key="2">
    <source>
        <dbReference type="EMBL" id="QDG54636.1"/>
    </source>
</evidence>
<dbReference type="RefSeq" id="WP_141201080.1">
    <property type="nucleotide sequence ID" value="NZ_CP041186.1"/>
</dbReference>
<evidence type="ECO:0000256" key="1">
    <source>
        <dbReference type="SAM" id="MobiDB-lite"/>
    </source>
</evidence>
<organism evidence="2 3">
    <name type="scientific">Persicimonas caeni</name>
    <dbReference type="NCBI Taxonomy" id="2292766"/>
    <lineage>
        <taxon>Bacteria</taxon>
        <taxon>Deltaproteobacteria</taxon>
        <taxon>Bradymonadales</taxon>
        <taxon>Bradymonadaceae</taxon>
        <taxon>Persicimonas</taxon>
    </lineage>
</organism>